<dbReference type="Pfam" id="PF13426">
    <property type="entry name" value="PAS_9"/>
    <property type="match status" value="1"/>
</dbReference>
<dbReference type="SMART" id="SM00086">
    <property type="entry name" value="PAC"/>
    <property type="match status" value="2"/>
</dbReference>
<dbReference type="InterPro" id="IPR036890">
    <property type="entry name" value="HATPase_C_sf"/>
</dbReference>
<dbReference type="GO" id="GO:0000155">
    <property type="term" value="F:phosphorelay sensor kinase activity"/>
    <property type="evidence" value="ECO:0007669"/>
    <property type="project" value="InterPro"/>
</dbReference>
<evidence type="ECO:0000256" key="2">
    <source>
        <dbReference type="ARBA" id="ARBA00004429"/>
    </source>
</evidence>
<dbReference type="RefSeq" id="WP_196987185.1">
    <property type="nucleotide sequence ID" value="NZ_JADWYS010000001.1"/>
</dbReference>
<comment type="catalytic activity">
    <reaction evidence="1">
        <text>ATP + protein L-histidine = ADP + protein N-phospho-L-histidine.</text>
        <dbReference type="EC" id="2.7.13.3"/>
    </reaction>
</comment>
<evidence type="ECO:0000256" key="5">
    <source>
        <dbReference type="ARBA" id="ARBA00022679"/>
    </source>
</evidence>
<evidence type="ECO:0000259" key="8">
    <source>
        <dbReference type="PROSITE" id="PS50112"/>
    </source>
</evidence>
<dbReference type="SUPFAM" id="SSF55785">
    <property type="entry name" value="PYP-like sensor domain (PAS domain)"/>
    <property type="match status" value="2"/>
</dbReference>
<dbReference type="CDD" id="cd00130">
    <property type="entry name" value="PAS"/>
    <property type="match status" value="2"/>
</dbReference>
<feature type="domain" description="Histidine kinase" evidence="7">
    <location>
        <begin position="303"/>
        <end position="516"/>
    </location>
</feature>
<proteinExistence type="predicted"/>
<dbReference type="Pfam" id="PF00512">
    <property type="entry name" value="HisKA"/>
    <property type="match status" value="1"/>
</dbReference>
<feature type="domain" description="PAS" evidence="8">
    <location>
        <begin position="162"/>
        <end position="206"/>
    </location>
</feature>
<evidence type="ECO:0000313" key="11">
    <source>
        <dbReference type="Proteomes" id="UP000651050"/>
    </source>
</evidence>
<evidence type="ECO:0000313" key="10">
    <source>
        <dbReference type="EMBL" id="MBG9389386.1"/>
    </source>
</evidence>
<dbReference type="InterPro" id="IPR052162">
    <property type="entry name" value="Sensor_kinase/Photoreceptor"/>
</dbReference>
<keyword evidence="11" id="KW-1185">Reference proteome</keyword>
<dbReference type="PROSITE" id="PS50112">
    <property type="entry name" value="PAS"/>
    <property type="match status" value="1"/>
</dbReference>
<evidence type="ECO:0000256" key="1">
    <source>
        <dbReference type="ARBA" id="ARBA00000085"/>
    </source>
</evidence>
<dbReference type="FunFam" id="3.30.565.10:FF:000006">
    <property type="entry name" value="Sensor histidine kinase WalK"/>
    <property type="match status" value="1"/>
</dbReference>
<dbReference type="InterPro" id="IPR003661">
    <property type="entry name" value="HisK_dim/P_dom"/>
</dbReference>
<evidence type="ECO:0000256" key="3">
    <source>
        <dbReference type="ARBA" id="ARBA00012438"/>
    </source>
</evidence>
<comment type="subcellular location">
    <subcellularLocation>
        <location evidence="2">Cell inner membrane</location>
        <topology evidence="2">Multi-pass membrane protein</topology>
    </subcellularLocation>
</comment>
<keyword evidence="5" id="KW-0808">Transferase</keyword>
<dbReference type="Gene3D" id="3.30.450.20">
    <property type="entry name" value="PAS domain"/>
    <property type="match status" value="2"/>
</dbReference>
<dbReference type="Pfam" id="PF02518">
    <property type="entry name" value="HATPase_c"/>
    <property type="match status" value="1"/>
</dbReference>
<dbReference type="Gene3D" id="3.30.565.10">
    <property type="entry name" value="Histidine kinase-like ATPase, C-terminal domain"/>
    <property type="match status" value="1"/>
</dbReference>
<dbReference type="SMART" id="SM00387">
    <property type="entry name" value="HATPase_c"/>
    <property type="match status" value="1"/>
</dbReference>
<dbReference type="InterPro" id="IPR000014">
    <property type="entry name" value="PAS"/>
</dbReference>
<comment type="caution">
    <text evidence="10">The sequence shown here is derived from an EMBL/GenBank/DDBJ whole genome shotgun (WGS) entry which is preliminary data.</text>
</comment>
<dbReference type="InterPro" id="IPR005467">
    <property type="entry name" value="His_kinase_dom"/>
</dbReference>
<dbReference type="SMART" id="SM00091">
    <property type="entry name" value="PAS"/>
    <property type="match status" value="2"/>
</dbReference>
<sequence>MDSTPGIGNESVIPAAGGPDVQPPLAPGLVHMLLAAVDDAGEGVVVTDAQSLRYEYVNNTAARLFHLPREELMRLGPVECLAWMSDDGGDPGASSQYERVRQVIQRTIDDHLNPRAQEMEVRRRDGTTFWAEFTRRAILSGDRWIVISLIRDISERRAAQSRFELFKRALDDSDEAIYLVDPQRLVFVDVNERACRMDGVSREELMRIGPVGWDFNAADLRARCDAAIAAYPNSVMEEVRREQPGGKVLVIEKARRAIRSEGEWLVIVHVRDITERKAAERQLKRHLEELARSNEDLEQFGYVTSHDLSEPLRMMTSYAQLLHRRYGDRLDDDAREFMGFIVDGAKRMKLLIDALLEYSRAGRSAAPRQATALDRALDDALANLAHAIRDSHAVIERGPLPTLDAEPVAMMQLFQNLVGNALKFRGADEPLIRIEAVDLGEEWRMSVTDNGIGIRPQDFQRIFVVFQRLHDRTRYEGTGIGLSICKKIVERHGGRIWVESSPGAGAAFCFTLPKTRVASPPLAPAAQAD</sequence>
<dbReference type="PROSITE" id="PS50109">
    <property type="entry name" value="HIS_KIN"/>
    <property type="match status" value="1"/>
</dbReference>
<dbReference type="PRINTS" id="PR00344">
    <property type="entry name" value="BCTRLSENSOR"/>
</dbReference>
<dbReference type="GO" id="GO:0005886">
    <property type="term" value="C:plasma membrane"/>
    <property type="evidence" value="ECO:0007669"/>
    <property type="project" value="UniProtKB-SubCell"/>
</dbReference>
<keyword evidence="4" id="KW-0597">Phosphoprotein</keyword>
<reference evidence="10" key="1">
    <citation type="submission" date="2020-11" db="EMBL/GenBank/DDBJ databases">
        <title>Bacterial whole genome sequence for Caenimonas sp. DR4.4.</title>
        <authorList>
            <person name="Le V."/>
            <person name="Ko S.-R."/>
            <person name="Ahn C.-Y."/>
            <person name="Oh H.-M."/>
        </authorList>
    </citation>
    <scope>NUCLEOTIDE SEQUENCE</scope>
    <source>
        <strain evidence="10">DR4.4</strain>
    </source>
</reference>
<dbReference type="Proteomes" id="UP000651050">
    <property type="component" value="Unassembled WGS sequence"/>
</dbReference>
<dbReference type="EC" id="2.7.13.3" evidence="3"/>
<keyword evidence="6" id="KW-0418">Kinase</keyword>
<dbReference type="SUPFAM" id="SSF47384">
    <property type="entry name" value="Homodimeric domain of signal transducing histidine kinase"/>
    <property type="match status" value="1"/>
</dbReference>
<dbReference type="PROSITE" id="PS50113">
    <property type="entry name" value="PAC"/>
    <property type="match status" value="1"/>
</dbReference>
<dbReference type="InterPro" id="IPR000700">
    <property type="entry name" value="PAS-assoc_C"/>
</dbReference>
<dbReference type="Pfam" id="PF13188">
    <property type="entry name" value="PAS_8"/>
    <property type="match status" value="1"/>
</dbReference>
<evidence type="ECO:0000256" key="6">
    <source>
        <dbReference type="ARBA" id="ARBA00022777"/>
    </source>
</evidence>
<dbReference type="CDD" id="cd00082">
    <property type="entry name" value="HisKA"/>
    <property type="match status" value="1"/>
</dbReference>
<gene>
    <name evidence="10" type="ORF">I5803_15250</name>
</gene>
<evidence type="ECO:0000259" key="7">
    <source>
        <dbReference type="PROSITE" id="PS50109"/>
    </source>
</evidence>
<dbReference type="AlphaFoldDB" id="A0A931MHS5"/>
<dbReference type="Gene3D" id="1.10.287.130">
    <property type="match status" value="1"/>
</dbReference>
<dbReference type="InterPro" id="IPR035965">
    <property type="entry name" value="PAS-like_dom_sf"/>
</dbReference>
<organism evidence="10 11">
    <name type="scientific">Caenimonas aquaedulcis</name>
    <dbReference type="NCBI Taxonomy" id="2793270"/>
    <lineage>
        <taxon>Bacteria</taxon>
        <taxon>Pseudomonadati</taxon>
        <taxon>Pseudomonadota</taxon>
        <taxon>Betaproteobacteria</taxon>
        <taxon>Burkholderiales</taxon>
        <taxon>Comamonadaceae</taxon>
        <taxon>Caenimonas</taxon>
    </lineage>
</organism>
<feature type="domain" description="PAC" evidence="9">
    <location>
        <begin position="115"/>
        <end position="165"/>
    </location>
</feature>
<dbReference type="InterPro" id="IPR001610">
    <property type="entry name" value="PAC"/>
</dbReference>
<dbReference type="EMBL" id="JADWYS010000001">
    <property type="protein sequence ID" value="MBG9389386.1"/>
    <property type="molecule type" value="Genomic_DNA"/>
</dbReference>
<dbReference type="InterPro" id="IPR036097">
    <property type="entry name" value="HisK_dim/P_sf"/>
</dbReference>
<name>A0A931MHS5_9BURK</name>
<protein>
    <recommendedName>
        <fullName evidence="3">histidine kinase</fullName>
        <ecNumber evidence="3">2.7.13.3</ecNumber>
    </recommendedName>
</protein>
<dbReference type="SMART" id="SM00388">
    <property type="entry name" value="HisKA"/>
    <property type="match status" value="1"/>
</dbReference>
<dbReference type="InterPro" id="IPR003594">
    <property type="entry name" value="HATPase_dom"/>
</dbReference>
<evidence type="ECO:0000259" key="9">
    <source>
        <dbReference type="PROSITE" id="PS50113"/>
    </source>
</evidence>
<dbReference type="PANTHER" id="PTHR43304:SF1">
    <property type="entry name" value="PAC DOMAIN-CONTAINING PROTEIN"/>
    <property type="match status" value="1"/>
</dbReference>
<evidence type="ECO:0000256" key="4">
    <source>
        <dbReference type="ARBA" id="ARBA00022553"/>
    </source>
</evidence>
<accession>A0A931MHS5</accession>
<dbReference type="SUPFAM" id="SSF55874">
    <property type="entry name" value="ATPase domain of HSP90 chaperone/DNA topoisomerase II/histidine kinase"/>
    <property type="match status" value="1"/>
</dbReference>
<dbReference type="NCBIfam" id="TIGR00229">
    <property type="entry name" value="sensory_box"/>
    <property type="match status" value="2"/>
</dbReference>
<dbReference type="InterPro" id="IPR004358">
    <property type="entry name" value="Sig_transdc_His_kin-like_C"/>
</dbReference>
<dbReference type="PANTHER" id="PTHR43304">
    <property type="entry name" value="PHYTOCHROME-LIKE PROTEIN CPH1"/>
    <property type="match status" value="1"/>
</dbReference>